<feature type="compositionally biased region" description="Basic and acidic residues" evidence="1">
    <location>
        <begin position="16"/>
        <end position="27"/>
    </location>
</feature>
<dbReference type="Proteomes" id="UP000680865">
    <property type="component" value="Unassembled WGS sequence"/>
</dbReference>
<name>A0A919VZ69_9ACTN</name>
<accession>A0A919VZ69</accession>
<organism evidence="2 3">
    <name type="scientific">Winogradskya consettensis</name>
    <dbReference type="NCBI Taxonomy" id="113560"/>
    <lineage>
        <taxon>Bacteria</taxon>
        <taxon>Bacillati</taxon>
        <taxon>Actinomycetota</taxon>
        <taxon>Actinomycetes</taxon>
        <taxon>Micromonosporales</taxon>
        <taxon>Micromonosporaceae</taxon>
        <taxon>Winogradskya</taxon>
    </lineage>
</organism>
<reference evidence="2" key="1">
    <citation type="submission" date="2021-03" db="EMBL/GenBank/DDBJ databases">
        <title>Whole genome shotgun sequence of Actinoplanes consettensis NBRC 14913.</title>
        <authorList>
            <person name="Komaki H."/>
            <person name="Tamura T."/>
        </authorList>
    </citation>
    <scope>NUCLEOTIDE SEQUENCE</scope>
    <source>
        <strain evidence="2">NBRC 14913</strain>
    </source>
</reference>
<dbReference type="EMBL" id="BOQP01000067">
    <property type="protein sequence ID" value="GIM84533.1"/>
    <property type="molecule type" value="Genomic_DNA"/>
</dbReference>
<evidence type="ECO:0000313" key="3">
    <source>
        <dbReference type="Proteomes" id="UP000680865"/>
    </source>
</evidence>
<gene>
    <name evidence="2" type="ORF">Aco04nite_91870</name>
</gene>
<keyword evidence="3" id="KW-1185">Reference proteome</keyword>
<feature type="region of interest" description="Disordered" evidence="1">
    <location>
        <begin position="1"/>
        <end position="27"/>
    </location>
</feature>
<sequence>MFGAMKSRGVPASADSRSDALVDRPAQDGDLVVPANAAQAHEALAPLRDQVVIATKFGWRIEGGKSVGLDSRPTVNVPQVAA</sequence>
<proteinExistence type="predicted"/>
<evidence type="ECO:0000313" key="2">
    <source>
        <dbReference type="EMBL" id="GIM84533.1"/>
    </source>
</evidence>
<comment type="caution">
    <text evidence="2">The sequence shown here is derived from an EMBL/GenBank/DDBJ whole genome shotgun (WGS) entry which is preliminary data.</text>
</comment>
<evidence type="ECO:0000256" key="1">
    <source>
        <dbReference type="SAM" id="MobiDB-lite"/>
    </source>
</evidence>
<protein>
    <submittedName>
        <fullName evidence="2">Uncharacterized protein</fullName>
    </submittedName>
</protein>
<dbReference type="AlphaFoldDB" id="A0A919VZ69"/>